<feature type="binding site" evidence="7">
    <location>
        <begin position="293"/>
        <end position="300"/>
    </location>
    <ligand>
        <name>ATP</name>
        <dbReference type="ChEBI" id="CHEBI:30616"/>
    </ligand>
</feature>
<dbReference type="CDD" id="cd00553">
    <property type="entry name" value="NAD_synthase"/>
    <property type="match status" value="1"/>
</dbReference>
<dbReference type="PANTHER" id="PTHR23090:SF9">
    <property type="entry name" value="GLUTAMINE-DEPENDENT NAD(+) SYNTHETASE"/>
    <property type="match status" value="1"/>
</dbReference>
<dbReference type="InterPro" id="IPR036526">
    <property type="entry name" value="C-N_Hydrolase_sf"/>
</dbReference>
<comment type="caution">
    <text evidence="11">The sequence shown here is derived from an EMBL/GenBank/DDBJ whole genome shotgun (WGS) entry which is preliminary data.</text>
</comment>
<dbReference type="Gene3D" id="3.40.50.620">
    <property type="entry name" value="HUPs"/>
    <property type="match status" value="1"/>
</dbReference>
<evidence type="ECO:0000256" key="7">
    <source>
        <dbReference type="HAMAP-Rule" id="MF_02090"/>
    </source>
</evidence>
<feature type="binding site" evidence="7">
    <location>
        <position position="524"/>
    </location>
    <ligand>
        <name>deamido-NAD(+)</name>
        <dbReference type="ChEBI" id="CHEBI:58437"/>
        <note>ligand shared between two neighboring subunits</note>
    </ligand>
</feature>
<feature type="binding site" evidence="7">
    <location>
        <position position="183"/>
    </location>
    <ligand>
        <name>L-glutamine</name>
        <dbReference type="ChEBI" id="CHEBI:58359"/>
    </ligand>
</feature>
<evidence type="ECO:0000256" key="1">
    <source>
        <dbReference type="ARBA" id="ARBA00005188"/>
    </source>
</evidence>
<keyword evidence="12" id="KW-1185">Reference proteome</keyword>
<comment type="similarity">
    <text evidence="2 7 8">In the C-terminal section; belongs to the NAD synthetase family.</text>
</comment>
<dbReference type="NCBIfam" id="TIGR00552">
    <property type="entry name" value="nadE"/>
    <property type="match status" value="1"/>
</dbReference>
<dbReference type="EMBL" id="JABBKX010000013">
    <property type="protein sequence ID" value="NMJ44288.1"/>
    <property type="molecule type" value="Genomic_DNA"/>
</dbReference>
<dbReference type="Gene3D" id="3.60.110.10">
    <property type="entry name" value="Carbon-nitrogen hydrolase"/>
    <property type="match status" value="1"/>
</dbReference>
<dbReference type="InterPro" id="IPR014445">
    <property type="entry name" value="Gln-dep_NAD_synthase"/>
</dbReference>
<evidence type="ECO:0000256" key="3">
    <source>
        <dbReference type="ARBA" id="ARBA00022598"/>
    </source>
</evidence>
<protein>
    <recommendedName>
        <fullName evidence="7 8">Glutamine-dependent NAD(+) synthetase</fullName>
        <ecNumber evidence="7 8">6.3.5.1</ecNumber>
    </recommendedName>
    <alternativeName>
        <fullName evidence="7 8">NAD(+) synthase [glutamine-hydrolyzing]</fullName>
    </alternativeName>
</protein>
<dbReference type="AlphaFoldDB" id="A0A848ELR9"/>
<keyword evidence="6 7" id="KW-0520">NAD</keyword>
<evidence type="ECO:0000256" key="9">
    <source>
        <dbReference type="RuleBase" id="RU003811"/>
    </source>
</evidence>
<dbReference type="GO" id="GO:0005737">
    <property type="term" value="C:cytoplasm"/>
    <property type="evidence" value="ECO:0007669"/>
    <property type="project" value="InterPro"/>
</dbReference>
<dbReference type="GO" id="GO:0005524">
    <property type="term" value="F:ATP binding"/>
    <property type="evidence" value="ECO:0007669"/>
    <property type="project" value="UniProtKB-UniRule"/>
</dbReference>
<dbReference type="InterPro" id="IPR003010">
    <property type="entry name" value="C-N_Hydrolase"/>
</dbReference>
<dbReference type="GO" id="GO:0009435">
    <property type="term" value="P:NAD+ biosynthetic process"/>
    <property type="evidence" value="ECO:0007669"/>
    <property type="project" value="UniProtKB-UniRule"/>
</dbReference>
<comment type="similarity">
    <text evidence="9">Belongs to the NAD synthetase family.</text>
</comment>
<accession>A0A848ELR9</accession>
<comment type="catalytic activity">
    <reaction evidence="7 8">
        <text>deamido-NAD(+) + L-glutamine + ATP + H2O = L-glutamate + AMP + diphosphate + NAD(+) + H(+)</text>
        <dbReference type="Rhea" id="RHEA:24384"/>
        <dbReference type="ChEBI" id="CHEBI:15377"/>
        <dbReference type="ChEBI" id="CHEBI:15378"/>
        <dbReference type="ChEBI" id="CHEBI:29985"/>
        <dbReference type="ChEBI" id="CHEBI:30616"/>
        <dbReference type="ChEBI" id="CHEBI:33019"/>
        <dbReference type="ChEBI" id="CHEBI:57540"/>
        <dbReference type="ChEBI" id="CHEBI:58359"/>
        <dbReference type="ChEBI" id="CHEBI:58437"/>
        <dbReference type="ChEBI" id="CHEBI:456215"/>
        <dbReference type="EC" id="6.3.5.1"/>
    </reaction>
</comment>
<dbReference type="PIRSF" id="PIRSF006630">
    <property type="entry name" value="NADS_GAT"/>
    <property type="match status" value="1"/>
</dbReference>
<evidence type="ECO:0000256" key="5">
    <source>
        <dbReference type="ARBA" id="ARBA00022840"/>
    </source>
</evidence>
<dbReference type="GO" id="GO:0003952">
    <property type="term" value="F:NAD+ synthase (glutamine-hydrolyzing) activity"/>
    <property type="evidence" value="ECO:0007669"/>
    <property type="project" value="UniProtKB-UniRule"/>
</dbReference>
<dbReference type="UniPathway" id="UPA00253">
    <property type="reaction ID" value="UER00334"/>
</dbReference>
<evidence type="ECO:0000313" key="11">
    <source>
        <dbReference type="EMBL" id="NMJ44288.1"/>
    </source>
</evidence>
<dbReference type="NCBIfam" id="NF010588">
    <property type="entry name" value="PRK13981.1"/>
    <property type="match status" value="1"/>
</dbReference>
<feature type="binding site" evidence="7">
    <location>
        <position position="121"/>
    </location>
    <ligand>
        <name>L-glutamine</name>
        <dbReference type="ChEBI" id="CHEBI:58359"/>
    </ligand>
</feature>
<dbReference type="InterPro" id="IPR014729">
    <property type="entry name" value="Rossmann-like_a/b/a_fold"/>
</dbReference>
<comment type="pathway">
    <text evidence="1 7 8">Cofactor biosynthesis; NAD(+) biosynthesis; NAD(+) from deamido-NAD(+) (L-Gln route): step 1/1.</text>
</comment>
<dbReference type="InterPro" id="IPR022310">
    <property type="entry name" value="NAD/GMP_synthase"/>
</dbReference>
<keyword evidence="3 7" id="KW-0436">Ligase</keyword>
<proteinExistence type="inferred from homology"/>
<dbReference type="Proteomes" id="UP000548582">
    <property type="component" value="Unassembled WGS sequence"/>
</dbReference>
<dbReference type="EC" id="6.3.5.1" evidence="7 8"/>
<evidence type="ECO:0000256" key="6">
    <source>
        <dbReference type="ARBA" id="ARBA00023027"/>
    </source>
</evidence>
<feature type="active site" description="Proton acceptor; for glutaminase activity" evidence="7">
    <location>
        <position position="46"/>
    </location>
</feature>
<dbReference type="PANTHER" id="PTHR23090">
    <property type="entry name" value="NH 3 /GLUTAMINE-DEPENDENT NAD + SYNTHETASE"/>
    <property type="match status" value="1"/>
</dbReference>
<feature type="active site" description="For glutaminase activity" evidence="7">
    <location>
        <position position="115"/>
    </location>
</feature>
<feature type="binding site" evidence="7">
    <location>
        <position position="405"/>
    </location>
    <ligand>
        <name>deamido-NAD(+)</name>
        <dbReference type="ChEBI" id="CHEBI:58437"/>
        <note>ligand shared between two neighboring subunits</note>
    </ligand>
</feature>
<dbReference type="RefSeq" id="WP_170056466.1">
    <property type="nucleotide sequence ID" value="NZ_JABBKX010000013.1"/>
</dbReference>
<dbReference type="SUPFAM" id="SSF52402">
    <property type="entry name" value="Adenine nucleotide alpha hydrolases-like"/>
    <property type="match status" value="1"/>
</dbReference>
<reference evidence="11 12" key="1">
    <citation type="submission" date="2020-03" db="EMBL/GenBank/DDBJ databases">
        <authorList>
            <person name="Sun Q."/>
        </authorList>
    </citation>
    <scope>NUCLEOTIDE SEQUENCE [LARGE SCALE GENOMIC DNA]</scope>
    <source>
        <strain evidence="11 12">JC162</strain>
    </source>
</reference>
<comment type="caution">
    <text evidence="7">Lacks conserved residue(s) required for the propagation of feature annotation.</text>
</comment>
<feature type="binding site" evidence="7">
    <location>
        <position position="177"/>
    </location>
    <ligand>
        <name>L-glutamine</name>
        <dbReference type="ChEBI" id="CHEBI:58359"/>
    </ligand>
</feature>
<dbReference type="Pfam" id="PF00795">
    <property type="entry name" value="CN_hydrolase"/>
    <property type="match status" value="1"/>
</dbReference>
<dbReference type="InterPro" id="IPR003694">
    <property type="entry name" value="NAD_synthase"/>
</dbReference>
<organism evidence="11 12">
    <name type="scientific">Neoroseomonas marina</name>
    <dbReference type="NCBI Taxonomy" id="1232220"/>
    <lineage>
        <taxon>Bacteria</taxon>
        <taxon>Pseudomonadati</taxon>
        <taxon>Pseudomonadota</taxon>
        <taxon>Alphaproteobacteria</taxon>
        <taxon>Acetobacterales</taxon>
        <taxon>Acetobacteraceae</taxon>
        <taxon>Neoroseomonas</taxon>
    </lineage>
</organism>
<feature type="active site" description="Nucleophile; for glutaminase activity" evidence="7">
    <location>
        <position position="151"/>
    </location>
</feature>
<evidence type="ECO:0000313" key="12">
    <source>
        <dbReference type="Proteomes" id="UP000548582"/>
    </source>
</evidence>
<keyword evidence="5 7" id="KW-0067">ATP-binding</keyword>
<evidence type="ECO:0000256" key="4">
    <source>
        <dbReference type="ARBA" id="ARBA00022741"/>
    </source>
</evidence>
<dbReference type="HAMAP" id="MF_02090">
    <property type="entry name" value="NadE_glutamine_dep"/>
    <property type="match status" value="1"/>
</dbReference>
<dbReference type="GO" id="GO:0008795">
    <property type="term" value="F:NAD+ synthase activity"/>
    <property type="evidence" value="ECO:0007669"/>
    <property type="project" value="UniProtKB-UniRule"/>
</dbReference>
<evidence type="ECO:0000259" key="10">
    <source>
        <dbReference type="PROSITE" id="PS50263"/>
    </source>
</evidence>
<dbReference type="Pfam" id="PF02540">
    <property type="entry name" value="NAD_synthase"/>
    <property type="match status" value="1"/>
</dbReference>
<evidence type="ECO:0000256" key="2">
    <source>
        <dbReference type="ARBA" id="ARBA00007145"/>
    </source>
</evidence>
<sequence length="556" mass="59764">MADTLKIALAQINTTHVGALTANADRIRAARAEGARLGADLVVTPEFSVGGYLPEDLVRKPAYVAACAEIIAQLAAETADGGPGLIVGGPWQDGDKLHNAAFLLEGGRIAARRAKHELPNYGVFDEKRVFDAGPVPGPIPFRGFRIGLMVCEDWWLPTVAETLCETGAEILLSINGSPFEADKHETQRLPLAVTRVVETGLPFVFLGQVGGQDEIVFDGASFVLNPDRSLAQLMPSFAEEVRLTEWHREGERLVCKPGAIAKVPDRLGQVYAAMVLGLRDYVGKNGFPGVVLGLSGGIDSAISAAVAVDALGPDRVRAVMMPSPYTSGESLEDAAECARLLGIRYDTIGIGPAMDAFTSMLAPAFGNRPADITEENIQSRIRGVTLMALSNKFGDMLLTTGNKSEMSTGYATIYGDMCGGYSVLKDVYKTMVFALCRWRNAHVPAGALGPAGAVMPERVITKPPSAELRPNQKDQDSLPEYEVLDAILEGLIEGEKSVDALVADGFDRPTVLRVWKLLDRAEYKRRQAPPGVKITARAFGRDRRYPITNGFTALVK</sequence>
<feature type="binding site" evidence="7">
    <location>
        <position position="376"/>
    </location>
    <ligand>
        <name>deamido-NAD(+)</name>
        <dbReference type="ChEBI" id="CHEBI:58437"/>
        <note>ligand shared between two neighboring subunits</note>
    </ligand>
</feature>
<dbReference type="GO" id="GO:0004359">
    <property type="term" value="F:glutaminase activity"/>
    <property type="evidence" value="ECO:0007669"/>
    <property type="project" value="InterPro"/>
</dbReference>
<feature type="binding site" evidence="7">
    <location>
        <position position="400"/>
    </location>
    <ligand>
        <name>ATP</name>
        <dbReference type="ChEBI" id="CHEBI:30616"/>
    </ligand>
</feature>
<dbReference type="PROSITE" id="PS50263">
    <property type="entry name" value="CN_HYDROLASE"/>
    <property type="match status" value="1"/>
</dbReference>
<dbReference type="CDD" id="cd07570">
    <property type="entry name" value="GAT_Gln-NAD-synth"/>
    <property type="match status" value="1"/>
</dbReference>
<comment type="function">
    <text evidence="7">Catalyzes the ATP-dependent amidation of deamido-NAD to form NAD. Uses L-glutamine as a nitrogen source.</text>
</comment>
<name>A0A848ELR9_9PROT</name>
<gene>
    <name evidence="7" type="primary">nadE</name>
    <name evidence="11" type="ORF">GWK16_23775</name>
</gene>
<feature type="domain" description="CN hydrolase" evidence="10">
    <location>
        <begin position="5"/>
        <end position="248"/>
    </location>
</feature>
<dbReference type="SUPFAM" id="SSF56317">
    <property type="entry name" value="Carbon-nitrogen hydrolase"/>
    <property type="match status" value="1"/>
</dbReference>
<evidence type="ECO:0000256" key="8">
    <source>
        <dbReference type="PIRNR" id="PIRNR006630"/>
    </source>
</evidence>
<dbReference type="FunFam" id="3.40.50.620:FF:000106">
    <property type="entry name" value="Glutamine-dependent NAD(+) synthetase"/>
    <property type="match status" value="1"/>
</dbReference>
<keyword evidence="4 7" id="KW-0547">Nucleotide-binding</keyword>